<proteinExistence type="predicted"/>
<feature type="compositionally biased region" description="Basic and acidic residues" evidence="1">
    <location>
        <begin position="726"/>
        <end position="744"/>
    </location>
</feature>
<organism evidence="2 3">
    <name type="scientific">Aspergillus saccharolyticus JOP 1030-1</name>
    <dbReference type="NCBI Taxonomy" id="1450539"/>
    <lineage>
        <taxon>Eukaryota</taxon>
        <taxon>Fungi</taxon>
        <taxon>Dikarya</taxon>
        <taxon>Ascomycota</taxon>
        <taxon>Pezizomycotina</taxon>
        <taxon>Eurotiomycetes</taxon>
        <taxon>Eurotiomycetidae</taxon>
        <taxon>Eurotiales</taxon>
        <taxon>Aspergillaceae</taxon>
        <taxon>Aspergillus</taxon>
        <taxon>Aspergillus subgen. Circumdati</taxon>
    </lineage>
</organism>
<reference evidence="2 3" key="1">
    <citation type="submission" date="2016-12" db="EMBL/GenBank/DDBJ databases">
        <title>The genomes of Aspergillus section Nigri reveals drivers in fungal speciation.</title>
        <authorList>
            <consortium name="DOE Joint Genome Institute"/>
            <person name="Vesth T.C."/>
            <person name="Nybo J."/>
            <person name="Theobald S."/>
            <person name="Brandl J."/>
            <person name="Frisvad J.C."/>
            <person name="Nielsen K.F."/>
            <person name="Lyhne E.K."/>
            <person name="Kogle M.E."/>
            <person name="Kuo A."/>
            <person name="Riley R."/>
            <person name="Clum A."/>
            <person name="Nolan M."/>
            <person name="Lipzen A."/>
            <person name="Salamov A."/>
            <person name="Henrissat B."/>
            <person name="Wiebenga A."/>
            <person name="De Vries R.P."/>
            <person name="Grigoriev I.V."/>
            <person name="Mortensen U.H."/>
            <person name="Andersen M.R."/>
            <person name="Baker S.E."/>
        </authorList>
    </citation>
    <scope>NUCLEOTIDE SEQUENCE [LARGE SCALE GENOMIC DNA]</scope>
    <source>
        <strain evidence="2 3">JOP 1030-1</strain>
    </source>
</reference>
<dbReference type="PANTHER" id="PTHR31014:SF0">
    <property type="entry name" value="MITOCHONDRIAL TRANSLATION SYSTEM COMPONENT PET127-RELATED"/>
    <property type="match status" value="1"/>
</dbReference>
<feature type="compositionally biased region" description="Low complexity" evidence="1">
    <location>
        <begin position="48"/>
        <end position="58"/>
    </location>
</feature>
<dbReference type="GO" id="GO:0000964">
    <property type="term" value="P:mitochondrial RNA 5'-end processing"/>
    <property type="evidence" value="ECO:0007669"/>
    <property type="project" value="TreeGrafter"/>
</dbReference>
<feature type="region of interest" description="Disordered" evidence="1">
    <location>
        <begin position="40"/>
        <end position="111"/>
    </location>
</feature>
<evidence type="ECO:0000313" key="3">
    <source>
        <dbReference type="Proteomes" id="UP000248349"/>
    </source>
</evidence>
<evidence type="ECO:0000256" key="1">
    <source>
        <dbReference type="SAM" id="MobiDB-lite"/>
    </source>
</evidence>
<dbReference type="OrthoDB" id="10249045at2759"/>
<dbReference type="RefSeq" id="XP_025434235.1">
    <property type="nucleotide sequence ID" value="XM_025573178.1"/>
</dbReference>
<dbReference type="GeneID" id="37074406"/>
<dbReference type="GO" id="GO:0005740">
    <property type="term" value="C:mitochondrial envelope"/>
    <property type="evidence" value="ECO:0007669"/>
    <property type="project" value="TreeGrafter"/>
</dbReference>
<accession>A0A318ZV61</accession>
<dbReference type="Proteomes" id="UP000248349">
    <property type="component" value="Unassembled WGS sequence"/>
</dbReference>
<evidence type="ECO:0000313" key="2">
    <source>
        <dbReference type="EMBL" id="PYH48253.1"/>
    </source>
</evidence>
<keyword evidence="3" id="KW-1185">Reference proteome</keyword>
<dbReference type="AlphaFoldDB" id="A0A318ZV61"/>
<feature type="compositionally biased region" description="Polar residues" evidence="1">
    <location>
        <begin position="749"/>
        <end position="760"/>
    </location>
</feature>
<dbReference type="STRING" id="1450539.A0A318ZV61"/>
<dbReference type="Pfam" id="PF08634">
    <property type="entry name" value="Pet127"/>
    <property type="match status" value="1"/>
</dbReference>
<name>A0A318ZV61_9EURO</name>
<dbReference type="EMBL" id="KZ821222">
    <property type="protein sequence ID" value="PYH48253.1"/>
    <property type="molecule type" value="Genomic_DNA"/>
</dbReference>
<feature type="region of interest" description="Disordered" evidence="1">
    <location>
        <begin position="672"/>
        <end position="773"/>
    </location>
</feature>
<dbReference type="PANTHER" id="PTHR31014">
    <property type="entry name" value="MITOCHONDRIAL TRANSLATION SYSTEM COMPONENT PET127-RELATED"/>
    <property type="match status" value="1"/>
</dbReference>
<sequence length="773" mass="89197">MLRASWRSAVTPRRGHGCWSCLSRGFNAPPHQQLWARSLHHESPPCPEAASGAEAEAPNKAPIPNQSDVQLRSDQDHRQQKQQQQQQQQQEEQPEQQPEQQEPAGNVRKPYSIMPELPFTATHCNVRRIMKPESVQPLPVKTADVPSLAFGLDRVLFNHGVYTLRDPRSRVYNFDPYLGSIMPVTEFDFQALKDYITSSKDKQLHSLARKKGKKYIGSSSSMTSVLSHFHYLLSAWRPVDTSILSQGFTENLKTFTRLLRAPAAMFLHYQDGVYAIDADKEFDSANILMNLGKSMEKLLTLPKEEFERYRRTSANKITPEEENAIPESYHYSTHGDFLMRSQLDAYDPRLPGTGMFDLKTRAVVSIRMDARNFEQGLGYEIRRPFGLYESYEREYYDMIRAAFLKYSLQVRVGRMDGIFVAFHNIERIFGFQYISLNEMDKALHGQYKNALGDREFEHSIQIWNDILDRATKKFPKQSLRFHFETRGENSRSKPYMLIFAEPVTPDEIEAIQNKNKEVIDAYQKRILNLPDEPVATSTNDLVEEEDPALEDDDAVYDSTLKDPTEAIPEEKADEDEFFCLNSKSEAEEGKELFAAVLTLENFVNGQRVVRPEIFTRKDQWEIAYKIHYLDGADAETRKFYRACQRRRRDALDYAKSDGSTPYLRKLREIAQRGRRYRERQTSMDSKSEPVVFRTLSPTGPSVPLKSHARHHPKTGPGVRYVANKSSKGEKPRDKPFNKTREAFRRRPSSKPQSFQKTTEQPAERPAKQTSPPR</sequence>
<protein>
    <submittedName>
        <fullName evidence="2">Pet127-domain-containing protein</fullName>
    </submittedName>
</protein>
<gene>
    <name evidence="2" type="ORF">BP01DRAFT_334871</name>
</gene>
<feature type="compositionally biased region" description="Basic and acidic residues" evidence="1">
    <location>
        <begin position="678"/>
        <end position="687"/>
    </location>
</feature>
<dbReference type="InterPro" id="IPR013943">
    <property type="entry name" value="Pet127"/>
</dbReference>
<feature type="compositionally biased region" description="Low complexity" evidence="1">
    <location>
        <begin position="81"/>
        <end position="103"/>
    </location>
</feature>